<sequence>TIKNVNIEAAQLLQTSLLAGVDRIVSYEQHGISIENSNGEPLSTLTGNFSSVDHRSLASDLLLAAVDNDRQQALLTTLNAEGQWSTPVYIPKTEYKIDGVCLYQDEAHNAFLFLVGEQGLGEQWLVANNHSTMATPLRVRGLSLPPSSEFCQVNDRSDQLFINEENVGVWAYDAHAEAELSRVPVAMIKPFGELNRGAAGISLIPGGIVVVDADKKTLHTYLQKADKWLPQAHVSLDKSHGADMVSARFKNQSLQVMIRSDDGLRSLQSKWSVQSSDDHPLIPSIPALVQTDPVPSLGDAADDPAIWVNSLNAEKSRVLGTDKQGGLGVYDLDGKQLQYLPVGRLNNVDVRTGFQFAGKTIDLAVATNRDHNSLHVFAIAPDSGEVTALGEIATKSDDIYGFCLFKSHKGDIYAIANDKDGRFFQYLLEDNKGQISGHLAREFSVSSQPEGCVADDRNERLFIGEENVAVWALEARADRPSAMQQVMPIGELLHADIEGISLYQDKHHPLLVISSQGNDSYVVLDATPPYSYQGGFRVGFNTDKGLDGASETDGLDVSSANLGGVWSAGMLVVQDGRNRMPTANQNFKYIPWSAIAEQLDLSRQK</sequence>
<reference evidence="2" key="1">
    <citation type="journal article" date="2015" name="Nature">
        <title>Complex archaea that bridge the gap between prokaryotes and eukaryotes.</title>
        <authorList>
            <person name="Spang A."/>
            <person name="Saw J.H."/>
            <person name="Jorgensen S.L."/>
            <person name="Zaremba-Niedzwiedzka K."/>
            <person name="Martijn J."/>
            <person name="Lind A.E."/>
            <person name="van Eijk R."/>
            <person name="Schleper C."/>
            <person name="Guy L."/>
            <person name="Ettema T.J."/>
        </authorList>
    </citation>
    <scope>NUCLEOTIDE SEQUENCE</scope>
</reference>
<dbReference type="PROSITE" id="PS51662">
    <property type="entry name" value="BP_PHYTASE"/>
    <property type="match status" value="2"/>
</dbReference>
<dbReference type="Pfam" id="PF02333">
    <property type="entry name" value="Phytase"/>
    <property type="match status" value="1"/>
</dbReference>
<comment type="caution">
    <text evidence="2">The sequence shown here is derived from an EMBL/GenBank/DDBJ whole genome shotgun (WGS) entry which is preliminary data.</text>
</comment>
<evidence type="ECO:0000313" key="2">
    <source>
        <dbReference type="EMBL" id="KKM22573.1"/>
    </source>
</evidence>
<feature type="domain" description="BPP" evidence="1">
    <location>
        <begin position="1"/>
        <end position="274"/>
    </location>
</feature>
<name>A0A0F9KK99_9ZZZZ</name>
<dbReference type="AlphaFoldDB" id="A0A0F9KK99"/>
<dbReference type="EMBL" id="LAZR01013306">
    <property type="protein sequence ID" value="KKM22573.1"/>
    <property type="molecule type" value="Genomic_DNA"/>
</dbReference>
<organism evidence="2">
    <name type="scientific">marine sediment metagenome</name>
    <dbReference type="NCBI Taxonomy" id="412755"/>
    <lineage>
        <taxon>unclassified sequences</taxon>
        <taxon>metagenomes</taxon>
        <taxon>ecological metagenomes</taxon>
    </lineage>
</organism>
<proteinExistence type="predicted"/>
<dbReference type="Gene3D" id="2.120.10.30">
    <property type="entry name" value="TolB, C-terminal domain"/>
    <property type="match status" value="2"/>
</dbReference>
<accession>A0A0F9KK99</accession>
<feature type="domain" description="BPP" evidence="1">
    <location>
        <begin position="275"/>
        <end position="599"/>
    </location>
</feature>
<protein>
    <recommendedName>
        <fullName evidence="1">BPP domain-containing protein</fullName>
    </recommendedName>
</protein>
<dbReference type="SUPFAM" id="SSF50956">
    <property type="entry name" value="Thermostable phytase (3-phytase)"/>
    <property type="match status" value="2"/>
</dbReference>
<dbReference type="GO" id="GO:0016158">
    <property type="term" value="F:inositol hexakisphosphate 3-phosphatase activity"/>
    <property type="evidence" value="ECO:0007669"/>
    <property type="project" value="InterPro"/>
</dbReference>
<dbReference type="InterPro" id="IPR003431">
    <property type="entry name" value="B-propeller_Phytase"/>
</dbReference>
<feature type="non-terminal residue" evidence="2">
    <location>
        <position position="1"/>
    </location>
</feature>
<gene>
    <name evidence="2" type="ORF">LCGC14_1623890</name>
</gene>
<evidence type="ECO:0000259" key="1">
    <source>
        <dbReference type="PROSITE" id="PS51662"/>
    </source>
</evidence>
<dbReference type="InterPro" id="IPR011042">
    <property type="entry name" value="6-blade_b-propeller_TolB-like"/>
</dbReference>